<evidence type="ECO:0000256" key="5">
    <source>
        <dbReference type="RuleBase" id="RU003560"/>
    </source>
</evidence>
<accession>A0ABT1MS94</accession>
<dbReference type="InterPro" id="IPR005814">
    <property type="entry name" value="Aminotrans_3"/>
</dbReference>
<proteinExistence type="inferred from homology"/>
<organism evidence="6 7">
    <name type="scientific">Paracoccus albicereus</name>
    <dbReference type="NCBI Taxonomy" id="2922394"/>
    <lineage>
        <taxon>Bacteria</taxon>
        <taxon>Pseudomonadati</taxon>
        <taxon>Pseudomonadota</taxon>
        <taxon>Alphaproteobacteria</taxon>
        <taxon>Rhodobacterales</taxon>
        <taxon>Paracoccaceae</taxon>
        <taxon>Paracoccus</taxon>
    </lineage>
</organism>
<dbReference type="InterPro" id="IPR015424">
    <property type="entry name" value="PyrdxlP-dep_Trfase"/>
</dbReference>
<comment type="cofactor">
    <cofactor evidence="1">
        <name>pyridoxal 5'-phosphate</name>
        <dbReference type="ChEBI" id="CHEBI:597326"/>
    </cofactor>
</comment>
<gene>
    <name evidence="6" type="ORF">MLD63_04830</name>
</gene>
<keyword evidence="7" id="KW-1185">Reference proteome</keyword>
<keyword evidence="2 6" id="KW-0032">Aminotransferase</keyword>
<dbReference type="RefSeq" id="WP_255328769.1">
    <property type="nucleotide sequence ID" value="NZ_JAKZEU010000002.1"/>
</dbReference>
<evidence type="ECO:0000256" key="2">
    <source>
        <dbReference type="ARBA" id="ARBA00022576"/>
    </source>
</evidence>
<keyword evidence="3" id="KW-0808">Transferase</keyword>
<dbReference type="EMBL" id="JAKZEU010000002">
    <property type="protein sequence ID" value="MCQ0969751.1"/>
    <property type="molecule type" value="Genomic_DNA"/>
</dbReference>
<sequence length="441" mass="47930">MALDRKPAPNDLRAFWMPFTANRQFKASPRMLVEAKDMHYTSADGRPILDGTAGLWCCNAGHCRPKITEAVRAQVGEMDYAPAFQMGHPLAFELANRLVDVAPDGIDHVFYTNSGSEAVDTALKIALAYHRARGDAARTRLIGRERGYHGVGFGGISVGGIVNNRRFFGSLLNGVDHLPHTHLAENAFTRGQPEHGAHLADDLERIVALHGAETIAAVIVEPMAGSTGVLMPPKGYLQRLREITRKHGILLIFDEVITGFGRLGSPFAAQHFDVLPDMITCAKGLTNGVIPMGAVLTTPAIHDAFMQGPEHVIELFHGYTYSGNPVSCAAAIATLDTYEDEGLLTRAARLEHHWQEALHGLRDHPNVIDIRNMGLIGAVELSPIDGEPAKRGFEVFKRAYEEGILIRVTGDTIAMSPPLIISEDQIDELIGTLGRVLKAVA</sequence>
<dbReference type="CDD" id="cd00610">
    <property type="entry name" value="OAT_like"/>
    <property type="match status" value="1"/>
</dbReference>
<dbReference type="SUPFAM" id="SSF53383">
    <property type="entry name" value="PLP-dependent transferases"/>
    <property type="match status" value="1"/>
</dbReference>
<dbReference type="InterPro" id="IPR049704">
    <property type="entry name" value="Aminotrans_3_PPA_site"/>
</dbReference>
<dbReference type="PANTHER" id="PTHR42684:SF1">
    <property type="entry name" value="BETA-ALANINE--PYRUVATE AMINOTRANSFERASE"/>
    <property type="match status" value="1"/>
</dbReference>
<dbReference type="InterPro" id="IPR015422">
    <property type="entry name" value="PyrdxlP-dep_Trfase_small"/>
</dbReference>
<dbReference type="Gene3D" id="3.40.640.10">
    <property type="entry name" value="Type I PLP-dependent aspartate aminotransferase-like (Major domain)"/>
    <property type="match status" value="1"/>
</dbReference>
<dbReference type="InterPro" id="IPR015421">
    <property type="entry name" value="PyrdxlP-dep_Trfase_major"/>
</dbReference>
<comment type="caution">
    <text evidence="6">The sequence shown here is derived from an EMBL/GenBank/DDBJ whole genome shotgun (WGS) entry which is preliminary data.</text>
</comment>
<evidence type="ECO:0000256" key="3">
    <source>
        <dbReference type="ARBA" id="ARBA00022679"/>
    </source>
</evidence>
<dbReference type="PROSITE" id="PS00600">
    <property type="entry name" value="AA_TRANSFER_CLASS_3"/>
    <property type="match status" value="1"/>
</dbReference>
<evidence type="ECO:0000256" key="4">
    <source>
        <dbReference type="ARBA" id="ARBA00022898"/>
    </source>
</evidence>
<name>A0ABT1MS94_9RHOB</name>
<dbReference type="GO" id="GO:0008483">
    <property type="term" value="F:transaminase activity"/>
    <property type="evidence" value="ECO:0007669"/>
    <property type="project" value="UniProtKB-KW"/>
</dbReference>
<reference evidence="6 7" key="1">
    <citation type="submission" date="2022-03" db="EMBL/GenBank/DDBJ databases">
        <authorList>
            <person name="He Y."/>
        </authorList>
    </citation>
    <scope>NUCLEOTIDE SEQUENCE [LARGE SCALE GENOMIC DNA]</scope>
    <source>
        <strain evidence="6 7">TK19116</strain>
    </source>
</reference>
<dbReference type="PANTHER" id="PTHR42684">
    <property type="entry name" value="ADENOSYLMETHIONINE-8-AMINO-7-OXONONANOATE AMINOTRANSFERASE"/>
    <property type="match status" value="1"/>
</dbReference>
<evidence type="ECO:0000313" key="7">
    <source>
        <dbReference type="Proteomes" id="UP001203945"/>
    </source>
</evidence>
<dbReference type="Pfam" id="PF00202">
    <property type="entry name" value="Aminotran_3"/>
    <property type="match status" value="1"/>
</dbReference>
<keyword evidence="4 5" id="KW-0663">Pyridoxal phosphate</keyword>
<protein>
    <submittedName>
        <fullName evidence="6">Aspartate aminotransferase family protein</fullName>
    </submittedName>
</protein>
<dbReference type="Proteomes" id="UP001203945">
    <property type="component" value="Unassembled WGS sequence"/>
</dbReference>
<comment type="similarity">
    <text evidence="5">Belongs to the class-III pyridoxal-phosphate-dependent aminotransferase family.</text>
</comment>
<evidence type="ECO:0000256" key="1">
    <source>
        <dbReference type="ARBA" id="ARBA00001933"/>
    </source>
</evidence>
<dbReference type="Gene3D" id="3.90.1150.10">
    <property type="entry name" value="Aspartate Aminotransferase, domain 1"/>
    <property type="match status" value="1"/>
</dbReference>
<evidence type="ECO:0000313" key="6">
    <source>
        <dbReference type="EMBL" id="MCQ0969751.1"/>
    </source>
</evidence>